<keyword evidence="2" id="KW-1185">Reference proteome</keyword>
<dbReference type="RefSeq" id="WP_311193876.1">
    <property type="nucleotide sequence ID" value="NZ_CP115542.1"/>
</dbReference>
<reference evidence="1 2" key="1">
    <citation type="submission" date="2022-12" db="EMBL/GenBank/DDBJ databases">
        <title>Two new species, Stenotrophomonas aracearum and Stenotrophomonas oahuensis, isolated from Anthurium (Araceae family) in Hawaii.</title>
        <authorList>
            <person name="Chunag S.C."/>
            <person name="Dobhal S."/>
            <person name="Alvarez A."/>
            <person name="Arif M."/>
        </authorList>
    </citation>
    <scope>NUCLEOTIDE SEQUENCE [LARGE SCALE GENOMIC DNA]</scope>
    <source>
        <strain evidence="1 2">A5586</strain>
        <plasmid evidence="1 2">pST01</plasmid>
    </source>
</reference>
<gene>
    <name evidence="1" type="ORF">PDM29_20865</name>
</gene>
<dbReference type="EMBL" id="CP115542">
    <property type="protein sequence ID" value="WNH54799.1"/>
    <property type="molecule type" value="Genomic_DNA"/>
</dbReference>
<geneLocation type="plasmid" evidence="1 2">
    <name>pST01</name>
</geneLocation>
<sequence length="171" mass="17444">MKLLQSSVIQMALAGGGLALIWSGLDTVTENIKALPVLQVEHVADQGAEAAVPEIFPVWVAPRAAAVTSSADGLVDSAFSAVPAPAEEQAPAEPLYGEALAASARVQGTSGNGAFINERFYAAGDEIAALAVPSADGVTLVPRLVSAGRDQVVMLIAGQQVVVRKGDAGWQ</sequence>
<organism evidence="1 2">
    <name type="scientific">Stenotrophomonas oahuensis</name>
    <dbReference type="NCBI Taxonomy" id="3003271"/>
    <lineage>
        <taxon>Bacteria</taxon>
        <taxon>Pseudomonadati</taxon>
        <taxon>Pseudomonadota</taxon>
        <taxon>Gammaproteobacteria</taxon>
        <taxon>Lysobacterales</taxon>
        <taxon>Lysobacteraceae</taxon>
        <taxon>Stenotrophomonas</taxon>
    </lineage>
</organism>
<accession>A0ABY9YUY3</accession>
<protein>
    <recommendedName>
        <fullName evidence="3">Type II secretion system protein GspC N-terminal domain-containing protein</fullName>
    </recommendedName>
</protein>
<evidence type="ECO:0000313" key="2">
    <source>
        <dbReference type="Proteomes" id="UP001302072"/>
    </source>
</evidence>
<evidence type="ECO:0000313" key="1">
    <source>
        <dbReference type="EMBL" id="WNH54799.1"/>
    </source>
</evidence>
<proteinExistence type="predicted"/>
<keyword evidence="1" id="KW-0614">Plasmid</keyword>
<dbReference type="Proteomes" id="UP001302072">
    <property type="component" value="Plasmid pST01"/>
</dbReference>
<name>A0ABY9YUY3_9GAMM</name>
<evidence type="ECO:0008006" key="3">
    <source>
        <dbReference type="Google" id="ProtNLM"/>
    </source>
</evidence>